<dbReference type="EMBL" id="JAOPGA020000167">
    <property type="protein sequence ID" value="KAL0477402.1"/>
    <property type="molecule type" value="Genomic_DNA"/>
</dbReference>
<dbReference type="AlphaFoldDB" id="A0AAW2YJT1"/>
<evidence type="ECO:0000313" key="3">
    <source>
        <dbReference type="Proteomes" id="UP001431209"/>
    </source>
</evidence>
<sequence>MAFPTMVAIYSSEATGKVDPSHYTKVGNVEYQLQKLGYVKNENVKDNYFSLLNRKGNQYAIVYDLNNIGYNNQSTYFRAVILPGVSVVTDKDIANMNRFLKNTTDGLLISTEGRLGMSSNNENDLADVFGMTGVATATGNVAANIITNNHPITRNFTNNAEITVAQGAAYKSVTSGQPLAQTKDNVPLMVINKKPKNKAYTLALNFDITTSTNTDFIWQGLSDFAQFNTDIWKVRWQLECNNNVVSLSEAWVTKSSGSVDLPTEVKTACDKPYGYRGYAFNWWEANPSNDNSLGTYVSIKNQSPTVTAAPTSKPGSPSSSSSPDSTNGGDKIIVSSSTSLSISLVCVALAGILYAYL</sequence>
<dbReference type="Proteomes" id="UP001431209">
    <property type="component" value="Unassembled WGS sequence"/>
</dbReference>
<dbReference type="InterPro" id="IPR029062">
    <property type="entry name" value="Class_I_gatase-like"/>
</dbReference>
<keyword evidence="3" id="KW-1185">Reference proteome</keyword>
<feature type="compositionally biased region" description="Low complexity" evidence="1">
    <location>
        <begin position="310"/>
        <end position="325"/>
    </location>
</feature>
<protein>
    <submittedName>
        <fullName evidence="2">Uncharacterized protein</fullName>
    </submittedName>
</protein>
<reference evidence="2 3" key="1">
    <citation type="submission" date="2024-03" db="EMBL/GenBank/DDBJ databases">
        <title>The Acrasis kona genome and developmental transcriptomes reveal deep origins of eukaryotic multicellular pathways.</title>
        <authorList>
            <person name="Sheikh S."/>
            <person name="Fu C.-J."/>
            <person name="Brown M.W."/>
            <person name="Baldauf S.L."/>
        </authorList>
    </citation>
    <scope>NUCLEOTIDE SEQUENCE [LARGE SCALE GENOMIC DNA]</scope>
    <source>
        <strain evidence="2 3">ATCC MYA-3509</strain>
    </source>
</reference>
<organism evidence="2 3">
    <name type="scientific">Acrasis kona</name>
    <dbReference type="NCBI Taxonomy" id="1008807"/>
    <lineage>
        <taxon>Eukaryota</taxon>
        <taxon>Discoba</taxon>
        <taxon>Heterolobosea</taxon>
        <taxon>Tetramitia</taxon>
        <taxon>Eutetramitia</taxon>
        <taxon>Acrasidae</taxon>
        <taxon>Acrasis</taxon>
    </lineage>
</organism>
<dbReference type="Gene3D" id="3.40.50.880">
    <property type="match status" value="1"/>
</dbReference>
<evidence type="ECO:0000256" key="1">
    <source>
        <dbReference type="SAM" id="MobiDB-lite"/>
    </source>
</evidence>
<accession>A0AAW2YJT1</accession>
<comment type="caution">
    <text evidence="2">The sequence shown here is derived from an EMBL/GenBank/DDBJ whole genome shotgun (WGS) entry which is preliminary data.</text>
</comment>
<gene>
    <name evidence="2" type="ORF">AKO1_005813</name>
</gene>
<feature type="region of interest" description="Disordered" evidence="1">
    <location>
        <begin position="305"/>
        <end position="328"/>
    </location>
</feature>
<name>A0AAW2YJT1_9EUKA</name>
<proteinExistence type="predicted"/>
<evidence type="ECO:0000313" key="2">
    <source>
        <dbReference type="EMBL" id="KAL0477402.1"/>
    </source>
</evidence>